<dbReference type="InterPro" id="IPR051681">
    <property type="entry name" value="Ser/Thr_Kinases-Pseudokinases"/>
</dbReference>
<protein>
    <recommendedName>
        <fullName evidence="4">Protein kinase domain-containing protein</fullName>
    </recommendedName>
</protein>
<keyword evidence="2" id="KW-0040">ANK repeat</keyword>
<feature type="repeat" description="ANK" evidence="2">
    <location>
        <begin position="80"/>
        <end position="112"/>
    </location>
</feature>
<dbReference type="Gene3D" id="1.10.510.10">
    <property type="entry name" value="Transferase(Phosphotransferase) domain 1"/>
    <property type="match status" value="1"/>
</dbReference>
<dbReference type="Pfam" id="PF07714">
    <property type="entry name" value="PK_Tyr_Ser-Thr"/>
    <property type="match status" value="1"/>
</dbReference>
<dbReference type="PROSITE" id="PS50297">
    <property type="entry name" value="ANK_REP_REGION"/>
    <property type="match status" value="1"/>
</dbReference>
<dbReference type="Gene3D" id="1.25.40.20">
    <property type="entry name" value="Ankyrin repeat-containing domain"/>
    <property type="match status" value="1"/>
</dbReference>
<dbReference type="CDD" id="cd13999">
    <property type="entry name" value="STKc_MAP3K-like"/>
    <property type="match status" value="1"/>
</dbReference>
<dbReference type="Proteomes" id="UP000823674">
    <property type="component" value="Chromosome A09"/>
</dbReference>
<dbReference type="PROSITE" id="PS50088">
    <property type="entry name" value="ANK_REPEAT"/>
    <property type="match status" value="1"/>
</dbReference>
<evidence type="ECO:0000313" key="6">
    <source>
        <dbReference type="Proteomes" id="UP000823674"/>
    </source>
</evidence>
<dbReference type="InterPro" id="IPR011009">
    <property type="entry name" value="Kinase-like_dom_sf"/>
</dbReference>
<dbReference type="InterPro" id="IPR000719">
    <property type="entry name" value="Prot_kinase_dom"/>
</dbReference>
<evidence type="ECO:0000256" key="2">
    <source>
        <dbReference type="PROSITE-ProRule" id="PRU00023"/>
    </source>
</evidence>
<evidence type="ECO:0000313" key="5">
    <source>
        <dbReference type="EMBL" id="KAG5386365.1"/>
    </source>
</evidence>
<keyword evidence="6" id="KW-1185">Reference proteome</keyword>
<accession>A0ABQ7LL64</accession>
<dbReference type="PANTHER" id="PTHR44329">
    <property type="entry name" value="SERINE/THREONINE-PROTEIN KINASE TNNI3K-RELATED"/>
    <property type="match status" value="1"/>
</dbReference>
<dbReference type="InterPro" id="IPR001245">
    <property type="entry name" value="Ser-Thr/Tyr_kinase_cat_dom"/>
</dbReference>
<dbReference type="InterPro" id="IPR036770">
    <property type="entry name" value="Ankyrin_rpt-contain_sf"/>
</dbReference>
<feature type="domain" description="Protein kinase" evidence="4">
    <location>
        <begin position="165"/>
        <end position="425"/>
    </location>
</feature>
<dbReference type="Pfam" id="PF12796">
    <property type="entry name" value="Ank_2"/>
    <property type="match status" value="1"/>
</dbReference>
<name>A0ABQ7LL64_BRACM</name>
<evidence type="ECO:0000256" key="3">
    <source>
        <dbReference type="SAM" id="MobiDB-lite"/>
    </source>
</evidence>
<evidence type="ECO:0000259" key="4">
    <source>
        <dbReference type="PROSITE" id="PS50011"/>
    </source>
</evidence>
<feature type="region of interest" description="Disordered" evidence="3">
    <location>
        <begin position="1"/>
        <end position="34"/>
    </location>
</feature>
<dbReference type="PROSITE" id="PS50011">
    <property type="entry name" value="PROTEIN_KINASE_DOM"/>
    <property type="match status" value="1"/>
</dbReference>
<dbReference type="Gene3D" id="3.30.200.20">
    <property type="entry name" value="Phosphorylase Kinase, domain 1"/>
    <property type="match status" value="1"/>
</dbReference>
<proteinExistence type="inferred from homology"/>
<organism evidence="5 6">
    <name type="scientific">Brassica rapa subsp. trilocularis</name>
    <dbReference type="NCBI Taxonomy" id="1813537"/>
    <lineage>
        <taxon>Eukaryota</taxon>
        <taxon>Viridiplantae</taxon>
        <taxon>Streptophyta</taxon>
        <taxon>Embryophyta</taxon>
        <taxon>Tracheophyta</taxon>
        <taxon>Spermatophyta</taxon>
        <taxon>Magnoliopsida</taxon>
        <taxon>eudicotyledons</taxon>
        <taxon>Gunneridae</taxon>
        <taxon>Pentapetalae</taxon>
        <taxon>rosids</taxon>
        <taxon>malvids</taxon>
        <taxon>Brassicales</taxon>
        <taxon>Brassicaceae</taxon>
        <taxon>Brassiceae</taxon>
        <taxon>Brassica</taxon>
    </lineage>
</organism>
<dbReference type="InterPro" id="IPR002110">
    <property type="entry name" value="Ankyrin_rpt"/>
</dbReference>
<comment type="caution">
    <text evidence="5">The sequence shown here is derived from an EMBL/GenBank/DDBJ whole genome shotgun (WGS) entry which is preliminary data.</text>
</comment>
<dbReference type="EMBL" id="JADBGQ010000008">
    <property type="protein sequence ID" value="KAG5386365.1"/>
    <property type="molecule type" value="Genomic_DNA"/>
</dbReference>
<reference evidence="5 6" key="1">
    <citation type="submission" date="2021-03" db="EMBL/GenBank/DDBJ databases">
        <authorList>
            <person name="King G.J."/>
            <person name="Bancroft I."/>
            <person name="Baten A."/>
            <person name="Bloomfield J."/>
            <person name="Borpatragohain P."/>
            <person name="He Z."/>
            <person name="Irish N."/>
            <person name="Irwin J."/>
            <person name="Liu K."/>
            <person name="Mauleon R.P."/>
            <person name="Moore J."/>
            <person name="Morris R."/>
            <person name="Ostergaard L."/>
            <person name="Wang B."/>
            <person name="Wells R."/>
        </authorList>
    </citation>
    <scope>NUCLEOTIDE SEQUENCE [LARGE SCALE GENOMIC DNA]</scope>
    <source>
        <strain evidence="5">R-o-18</strain>
        <tissue evidence="5">Leaf</tissue>
    </source>
</reference>
<evidence type="ECO:0000256" key="1">
    <source>
        <dbReference type="ARBA" id="ARBA00005843"/>
    </source>
</evidence>
<dbReference type="SUPFAM" id="SSF48403">
    <property type="entry name" value="Ankyrin repeat"/>
    <property type="match status" value="1"/>
</dbReference>
<comment type="similarity">
    <text evidence="1">Belongs to the protein kinase superfamily. TKL Ser/Thr protein kinase family.</text>
</comment>
<dbReference type="PANTHER" id="PTHR44329:SF197">
    <property type="entry name" value="PROTEIN KINASE DOMAIN-CONTAINING PROTEIN"/>
    <property type="match status" value="1"/>
</dbReference>
<dbReference type="SUPFAM" id="SSF56112">
    <property type="entry name" value="Protein kinase-like (PK-like)"/>
    <property type="match status" value="1"/>
</dbReference>
<dbReference type="SMART" id="SM00248">
    <property type="entry name" value="ANK"/>
    <property type="match status" value="3"/>
</dbReference>
<sequence>MTTTKPKSPARFKLGRQSSLAPESRTPTETVTEDEDEELAAAAGIVDPTIRLMYLANEGDIDGITKMLNSGTNVDYRDIDGRTALHVAACQGRTDVVQLLLSRGAKVNSMDRWGSTPLADAVYYKNHDVIQLLEKHGAKPTIPPMHVLTDREVPEYEIHPTELDLSNSVKISKGTFHKASWRGIDVAVKTFGEEMFSDEDKVNAFRDELQLLQKIRHPNVVQFLGAVTQSNPMMIVTEYLPKGDLRQYLDRKGALMPAQAVKFALEIARGMNYLHEHKPEAIIHCDLEPPNILRDNSGHLKVADFGVSKLLVVKKTVKKDRPVTSLDSSLRYMAPEVYRNEEYDTKVDVFSFALILQEMIEGYVPFHLKEETEVPKAYVEGERPPFNAPAKSYPFGLRELIQECWDNEASKRPTFREIISVLELTSDRIAKKMSWKVRLGKCLPRIRLFTKRDYVNPSSSRSSITSKRHYRERTLSERETLKLFFFSLARLLGPMEADNERFSMREYTRNFRSVDIRKCCPFPGEFTGEFIQSLLPPLTVAKFRWWSHELISLLTKSPDDPKPAFRQTANAEESRQCKKRSIEETTTNDHLVLHKKNIKTKKLEDYKVYNCEEQARERAKGDGECSRGIKERPDVMSSSVNKVGVRCLTYTEEELFPDSPRLVSQDCDSEFQTPRTLKVAKRKICSVRSLDKSSIDAPQCERQVRFSLQLCCSQMNRLSLCSASEDQPPKVLSNDKTSEDMLVESRKLDHARAKSGLSCLPGPHLSLERIKDALDLERKRRVAQPNQSSISILSEIHYRSCSSSFSQPVSLLNQSPFDPLLVEEAILDLPLNLQGELVEANCSSRSAAVENDVLQSNLVDLSSGRKHSAEPALAIDVGRPPVPSEKHHMYYPARLGLDENAFFISDTNDGECSHTINLPKQEALCQKLGSRDMVATPDGLCLYNTQSTMRLMGKDVSLGTSYSDMVTRGERIIPSDPSIDYSFLGSYAHQSWLWRTTTLGENHTTTSLDKSWNTTLLCDTSKDRFPMFCEPPQVRTYVVPDSELPPTVMYPCGSLVSCPLTDKDLYFHESGLGQQLNSVTFSHQQLPFLPDIGGLPSAYRNNGVVGLLPDVREPSFGIPFTSTTQSQLHWPQSSFDNSRFDMSSISPSELN</sequence>
<gene>
    <name evidence="5" type="primary">A09p064480.1_BraROA</name>
    <name evidence="5" type="ORF">IGI04_037835</name>
</gene>